<dbReference type="AlphaFoldDB" id="A0A9P7VLK2"/>
<gene>
    <name evidence="1" type="ORF">BT62DRAFT_1079652</name>
</gene>
<evidence type="ECO:0000313" key="1">
    <source>
        <dbReference type="EMBL" id="KAG7442139.1"/>
    </source>
</evidence>
<name>A0A9P7VLK2_9AGAR</name>
<dbReference type="GeneID" id="66101805"/>
<comment type="caution">
    <text evidence="1">The sequence shown here is derived from an EMBL/GenBank/DDBJ whole genome shotgun (WGS) entry which is preliminary data.</text>
</comment>
<dbReference type="EMBL" id="MU250554">
    <property type="protein sequence ID" value="KAG7442139.1"/>
    <property type="molecule type" value="Genomic_DNA"/>
</dbReference>
<evidence type="ECO:0000313" key="2">
    <source>
        <dbReference type="Proteomes" id="UP000812287"/>
    </source>
</evidence>
<protein>
    <submittedName>
        <fullName evidence="1">Uncharacterized protein</fullName>
    </submittedName>
</protein>
<reference evidence="1" key="1">
    <citation type="submission" date="2020-11" db="EMBL/GenBank/DDBJ databases">
        <title>Adaptations for nitrogen fixation in a non-lichenized fungal sporocarp promotes dispersal by wood-feeding termites.</title>
        <authorList>
            <consortium name="DOE Joint Genome Institute"/>
            <person name="Koch R.A."/>
            <person name="Yoon G."/>
            <person name="Arayal U."/>
            <person name="Lail K."/>
            <person name="Amirebrahimi M."/>
            <person name="Labutti K."/>
            <person name="Lipzen A."/>
            <person name="Riley R."/>
            <person name="Barry K."/>
            <person name="Henrissat B."/>
            <person name="Grigoriev I.V."/>
            <person name="Herr J.R."/>
            <person name="Aime M.C."/>
        </authorList>
    </citation>
    <scope>NUCLEOTIDE SEQUENCE</scope>
    <source>
        <strain evidence="1">MCA 3950</strain>
    </source>
</reference>
<proteinExistence type="predicted"/>
<keyword evidence="2" id="KW-1185">Reference proteome</keyword>
<accession>A0A9P7VLK2</accession>
<organism evidence="1 2">
    <name type="scientific">Guyanagaster necrorhizus</name>
    <dbReference type="NCBI Taxonomy" id="856835"/>
    <lineage>
        <taxon>Eukaryota</taxon>
        <taxon>Fungi</taxon>
        <taxon>Dikarya</taxon>
        <taxon>Basidiomycota</taxon>
        <taxon>Agaricomycotina</taxon>
        <taxon>Agaricomycetes</taxon>
        <taxon>Agaricomycetidae</taxon>
        <taxon>Agaricales</taxon>
        <taxon>Marasmiineae</taxon>
        <taxon>Physalacriaceae</taxon>
        <taxon>Guyanagaster</taxon>
    </lineage>
</organism>
<dbReference type="Proteomes" id="UP000812287">
    <property type="component" value="Unassembled WGS sequence"/>
</dbReference>
<sequence length="314" mass="34440">MALVGAYSFLARAVFPANRPAPCMPESGTVVPGTTYEEDRLRCFVKTLFVVKNRDSFQHAMLPSPTLVLEKTVSSIQFAFLSNASHATFCRGLSGAATCPQLYNSYGYIYPQQHGLLPGVFLSPGREKLRATGLVVERSSRPQRIVLILCPLHLGLTVTSTLVISATSNLIPVLWGETEEGENVSCCRKKAEVLSSQNKSIVEVLGTTLHTDLLSRGGIIASEVLAVVRSGRQPFPPGTDIYVASCSLPPTPPRLYLSEKLAPPYVREALIFEGMVPRLATIQPRKNRLTCTRSAPFAFHVSHDFRHWAHLHTV</sequence>
<dbReference type="RefSeq" id="XP_043035639.1">
    <property type="nucleotide sequence ID" value="XM_043179511.1"/>
</dbReference>